<evidence type="ECO:0000313" key="2">
    <source>
        <dbReference type="EMBL" id="OGG26857.1"/>
    </source>
</evidence>
<protein>
    <recommendedName>
        <fullName evidence="4">Glycosyltransferase RgtA/B/C/D-like domain-containing protein</fullName>
    </recommendedName>
</protein>
<feature type="transmembrane region" description="Helical" evidence="1">
    <location>
        <begin position="476"/>
        <end position="498"/>
    </location>
</feature>
<gene>
    <name evidence="2" type="ORF">A2960_01700</name>
</gene>
<feature type="transmembrane region" description="Helical" evidence="1">
    <location>
        <begin position="111"/>
        <end position="135"/>
    </location>
</feature>
<reference evidence="2 3" key="1">
    <citation type="journal article" date="2016" name="Nat. Commun.">
        <title>Thousands of microbial genomes shed light on interconnected biogeochemical processes in an aquifer system.</title>
        <authorList>
            <person name="Anantharaman K."/>
            <person name="Brown C.T."/>
            <person name="Hug L.A."/>
            <person name="Sharon I."/>
            <person name="Castelle C.J."/>
            <person name="Probst A.J."/>
            <person name="Thomas B.C."/>
            <person name="Singh A."/>
            <person name="Wilkins M.J."/>
            <person name="Karaoz U."/>
            <person name="Brodie E.L."/>
            <person name="Williams K.H."/>
            <person name="Hubbard S.S."/>
            <person name="Banfield J.F."/>
        </authorList>
    </citation>
    <scope>NUCLEOTIDE SEQUENCE [LARGE SCALE GENOMIC DNA]</scope>
</reference>
<evidence type="ECO:0000313" key="3">
    <source>
        <dbReference type="Proteomes" id="UP000176609"/>
    </source>
</evidence>
<feature type="transmembrane region" description="Helical" evidence="1">
    <location>
        <begin position="327"/>
        <end position="345"/>
    </location>
</feature>
<proteinExistence type="predicted"/>
<dbReference type="Proteomes" id="UP000176609">
    <property type="component" value="Unassembled WGS sequence"/>
</dbReference>
<feature type="transmembrane region" description="Helical" evidence="1">
    <location>
        <begin position="408"/>
        <end position="426"/>
    </location>
</feature>
<feature type="transmembrane region" description="Helical" evidence="1">
    <location>
        <begin position="85"/>
        <end position="105"/>
    </location>
</feature>
<feature type="transmembrane region" description="Helical" evidence="1">
    <location>
        <begin position="245"/>
        <end position="263"/>
    </location>
</feature>
<feature type="transmembrane region" description="Helical" evidence="1">
    <location>
        <begin position="165"/>
        <end position="183"/>
    </location>
</feature>
<accession>A0A1F6ARF3</accession>
<feature type="transmembrane region" description="Helical" evidence="1">
    <location>
        <begin position="352"/>
        <end position="370"/>
    </location>
</feature>
<name>A0A1F6ARF3_9BACT</name>
<feature type="transmembrane region" description="Helical" evidence="1">
    <location>
        <begin position="382"/>
        <end position="401"/>
    </location>
</feature>
<feature type="transmembrane region" description="Helical" evidence="1">
    <location>
        <begin position="190"/>
        <end position="209"/>
    </location>
</feature>
<keyword evidence="1" id="KW-1133">Transmembrane helix</keyword>
<dbReference type="AlphaFoldDB" id="A0A1F6ARF3"/>
<sequence>MKIKFYLIFLLLTGLFLYGLTMRGIYGNPGAKYINENLAGITMPFELSPERGRYALTLAIAEDKTFQLKDEIARMALPDLGYYKGNFFSIFPPGISILVLPFYLLGKMINFAQLAVFSVPAIFAVLNSILIFLILKKFEVRSSYAFIASLIFSFATTSWSYAVTLYQHHITTFLILSGFYYVLRFQKYRKLYWIWGLLVWLNYAVGLVIDSPNGLLLLPIMIYFLTSSFEIKIISTQLNIKLKTVIVYTIIPFLVIGFLYGYYNYSYFGDWFKIRKNLIKVTDIKDGNIISNEDTSVTPQKYVLGLFDAKNIPNGLYTLLVSNERGLFYYSPIMALALLGVISAYKKRVRETIILVSLISLNIFLYSAFGDPWGGWAFGPRYLIPSMAILSIFLGFAYHSIRSFWFRLISFPFIIYSVAVALLGALTTSQIPPRVEAIPLGIDYTYIRNLKFLESGQTGSFAYNYFFKNYLSLAQYWLVIFISIVILMSIFLFVAPYLERRKLYEWSKPKST</sequence>
<evidence type="ECO:0000256" key="1">
    <source>
        <dbReference type="SAM" id="Phobius"/>
    </source>
</evidence>
<feature type="transmembrane region" description="Helical" evidence="1">
    <location>
        <begin position="215"/>
        <end position="233"/>
    </location>
</feature>
<evidence type="ECO:0008006" key="4">
    <source>
        <dbReference type="Google" id="ProtNLM"/>
    </source>
</evidence>
<feature type="transmembrane region" description="Helical" evidence="1">
    <location>
        <begin position="6"/>
        <end position="26"/>
    </location>
</feature>
<keyword evidence="1" id="KW-0472">Membrane</keyword>
<keyword evidence="1" id="KW-0812">Transmembrane</keyword>
<dbReference type="EMBL" id="MFJR01000007">
    <property type="protein sequence ID" value="OGG26857.1"/>
    <property type="molecule type" value="Genomic_DNA"/>
</dbReference>
<comment type="caution">
    <text evidence="2">The sequence shown here is derived from an EMBL/GenBank/DDBJ whole genome shotgun (WGS) entry which is preliminary data.</text>
</comment>
<organism evidence="2 3">
    <name type="scientific">Candidatus Gottesmanbacteria bacterium RIFCSPLOWO2_01_FULL_39_12b</name>
    <dbReference type="NCBI Taxonomy" id="1798388"/>
    <lineage>
        <taxon>Bacteria</taxon>
        <taxon>Candidatus Gottesmaniibacteriota</taxon>
    </lineage>
</organism>